<gene>
    <name evidence="1" type="primary">ORF3314</name>
</gene>
<name>A0A0B6XWA6_9EUPU</name>
<feature type="non-terminal residue" evidence="1">
    <location>
        <position position="67"/>
    </location>
</feature>
<organism evidence="1">
    <name type="scientific">Arion vulgaris</name>
    <dbReference type="NCBI Taxonomy" id="1028688"/>
    <lineage>
        <taxon>Eukaryota</taxon>
        <taxon>Metazoa</taxon>
        <taxon>Spiralia</taxon>
        <taxon>Lophotrochozoa</taxon>
        <taxon>Mollusca</taxon>
        <taxon>Gastropoda</taxon>
        <taxon>Heterobranchia</taxon>
        <taxon>Euthyneura</taxon>
        <taxon>Panpulmonata</taxon>
        <taxon>Eupulmonata</taxon>
        <taxon>Stylommatophora</taxon>
        <taxon>Helicina</taxon>
        <taxon>Arionoidea</taxon>
        <taxon>Arionidae</taxon>
        <taxon>Arion</taxon>
    </lineage>
</organism>
<reference evidence="1" key="1">
    <citation type="submission" date="2014-12" db="EMBL/GenBank/DDBJ databases">
        <title>Insight into the proteome of Arion vulgaris.</title>
        <authorList>
            <person name="Aradska J."/>
            <person name="Bulat T."/>
            <person name="Smidak R."/>
            <person name="Sarate P."/>
            <person name="Gangsoo J."/>
            <person name="Sialana F."/>
            <person name="Bilban M."/>
            <person name="Lubec G."/>
        </authorList>
    </citation>
    <scope>NUCLEOTIDE SEQUENCE</scope>
    <source>
        <tissue evidence="1">Skin</tissue>
    </source>
</reference>
<sequence>TSLSNQPEMYQWLKAQENAELRSKNFQAQERMGPVEGHDGKDIPSLTQPDNLLVCLHNDGGPLGIHA</sequence>
<accession>A0A0B6XWA6</accession>
<protein>
    <submittedName>
        <fullName evidence="1">Uncharacterized protein</fullName>
    </submittedName>
</protein>
<feature type="non-terminal residue" evidence="1">
    <location>
        <position position="1"/>
    </location>
</feature>
<proteinExistence type="predicted"/>
<evidence type="ECO:0000313" key="1">
    <source>
        <dbReference type="EMBL" id="CEK48184.1"/>
    </source>
</evidence>
<dbReference type="AlphaFoldDB" id="A0A0B6XWA6"/>
<dbReference type="EMBL" id="HACG01001319">
    <property type="protein sequence ID" value="CEK48184.1"/>
    <property type="molecule type" value="Transcribed_RNA"/>
</dbReference>